<dbReference type="Proteomes" id="UP001172082">
    <property type="component" value="Unassembled WGS sequence"/>
</dbReference>
<dbReference type="EC" id="2.6.1.-" evidence="1"/>
<keyword evidence="1 3" id="KW-0032">Aminotransferase</keyword>
<dbReference type="GO" id="GO:0008483">
    <property type="term" value="F:transaminase activity"/>
    <property type="evidence" value="ECO:0007669"/>
    <property type="project" value="UniProtKB-KW"/>
</dbReference>
<dbReference type="PANTHER" id="PTHR43510:SF1">
    <property type="entry name" value="AMINOTRANSFERASE FUNCTION, HYPOTHETICAL (EUROFUNG)"/>
    <property type="match status" value="1"/>
</dbReference>
<evidence type="ECO:0000256" key="1">
    <source>
        <dbReference type="RuleBase" id="RU000481"/>
    </source>
</evidence>
<dbReference type="Gene3D" id="3.40.640.10">
    <property type="entry name" value="Type I PLP-dependent aspartate aminotransferase-like (Major domain)"/>
    <property type="match status" value="1"/>
</dbReference>
<dbReference type="InterPro" id="IPR015422">
    <property type="entry name" value="PyrdxlP-dep_Trfase_small"/>
</dbReference>
<keyword evidence="4" id="KW-1185">Reference proteome</keyword>
<keyword evidence="1" id="KW-0808">Transferase</keyword>
<accession>A0ABT8KLY7</accession>
<proteinExistence type="inferred from homology"/>
<comment type="caution">
    <text evidence="3">The sequence shown here is derived from an EMBL/GenBank/DDBJ whole genome shotgun (WGS) entry which is preliminary data.</text>
</comment>
<evidence type="ECO:0000313" key="4">
    <source>
        <dbReference type="Proteomes" id="UP001172082"/>
    </source>
</evidence>
<dbReference type="EMBL" id="JAUJEA010000001">
    <property type="protein sequence ID" value="MDN5200733.1"/>
    <property type="molecule type" value="Genomic_DNA"/>
</dbReference>
<dbReference type="SUPFAM" id="SSF53383">
    <property type="entry name" value="PLP-dependent transferases"/>
    <property type="match status" value="1"/>
</dbReference>
<comment type="cofactor">
    <cofactor evidence="1">
        <name>pyridoxal 5'-phosphate</name>
        <dbReference type="ChEBI" id="CHEBI:597326"/>
    </cofactor>
</comment>
<dbReference type="InterPro" id="IPR004839">
    <property type="entry name" value="Aminotransferase_I/II_large"/>
</dbReference>
<dbReference type="PROSITE" id="PS00105">
    <property type="entry name" value="AA_TRANSFER_CLASS_1"/>
    <property type="match status" value="1"/>
</dbReference>
<name>A0ABT8KLY7_9BACT</name>
<sequence>MKYKRMPIEIEAPEGYGYENIDCNLSESSFTDQRIKNLGIDISELLLYYGDHLGKPELRELLSSEISFQPDDVLITSGAASALFIIATSLLETGDHVVIAKSNYATNIETPRTLGANISYLKMSFDEGYNLDLNELEKLITNKTKLVSLTYPHNPTGVHIDQETLMAIIDLIEKKGTYLLMDETYRDMSFVPKLPVAATLSDSVISVSSMSKSYGLPGIRIGWILSKNKKLMETFLAAKEQIFITNSIVDEEIAYQYLTNKEQHFTSVKDTILKNFKVLKNFMENQKLLEWIEPQGGCVCFPRIKLDVDLNTERFHEVLLNEYATYVGKGHWFEEDGRYMRIGYSWDKTEKLQKGLNNILKAIEDVRR</sequence>
<dbReference type="InterPro" id="IPR015424">
    <property type="entry name" value="PyrdxlP-dep_Trfase"/>
</dbReference>
<reference evidence="3" key="1">
    <citation type="submission" date="2023-06" db="EMBL/GenBank/DDBJ databases">
        <title>Genomic of Parafulvivirga corallium.</title>
        <authorList>
            <person name="Wang G."/>
        </authorList>
    </citation>
    <scope>NUCLEOTIDE SEQUENCE</scope>
    <source>
        <strain evidence="3">BMA10</strain>
    </source>
</reference>
<dbReference type="PANTHER" id="PTHR43510">
    <property type="entry name" value="AMINOTRANSFERASE FUNCTION, HYPOTHETICAL (EUROFUNG)"/>
    <property type="match status" value="1"/>
</dbReference>
<dbReference type="RefSeq" id="WP_346750753.1">
    <property type="nucleotide sequence ID" value="NZ_JAUJEA010000001.1"/>
</dbReference>
<feature type="domain" description="Aminotransferase class I/classII large" evidence="2">
    <location>
        <begin position="43"/>
        <end position="354"/>
    </location>
</feature>
<organism evidence="3 4">
    <name type="scientific">Splendidivirga corallicola</name>
    <dbReference type="NCBI Taxonomy" id="3051826"/>
    <lineage>
        <taxon>Bacteria</taxon>
        <taxon>Pseudomonadati</taxon>
        <taxon>Bacteroidota</taxon>
        <taxon>Cytophagia</taxon>
        <taxon>Cytophagales</taxon>
        <taxon>Splendidivirgaceae</taxon>
        <taxon>Splendidivirga</taxon>
    </lineage>
</organism>
<evidence type="ECO:0000259" key="2">
    <source>
        <dbReference type="Pfam" id="PF00155"/>
    </source>
</evidence>
<dbReference type="Pfam" id="PF00155">
    <property type="entry name" value="Aminotran_1_2"/>
    <property type="match status" value="1"/>
</dbReference>
<comment type="similarity">
    <text evidence="1">Belongs to the class-I pyridoxal-phosphate-dependent aminotransferase family.</text>
</comment>
<dbReference type="InterPro" id="IPR004838">
    <property type="entry name" value="NHTrfase_class1_PyrdxlP-BS"/>
</dbReference>
<dbReference type="CDD" id="cd00609">
    <property type="entry name" value="AAT_like"/>
    <property type="match status" value="1"/>
</dbReference>
<dbReference type="InterPro" id="IPR015421">
    <property type="entry name" value="PyrdxlP-dep_Trfase_major"/>
</dbReference>
<dbReference type="Gene3D" id="3.90.1150.10">
    <property type="entry name" value="Aspartate Aminotransferase, domain 1"/>
    <property type="match status" value="1"/>
</dbReference>
<gene>
    <name evidence="3" type="ORF">QQ008_05160</name>
</gene>
<protein>
    <recommendedName>
        <fullName evidence="1">Aminotransferase</fullName>
        <ecNumber evidence="1">2.6.1.-</ecNumber>
    </recommendedName>
</protein>
<evidence type="ECO:0000313" key="3">
    <source>
        <dbReference type="EMBL" id="MDN5200733.1"/>
    </source>
</evidence>